<dbReference type="Proteomes" id="UP000294692">
    <property type="component" value="Unassembled WGS sequence"/>
</dbReference>
<dbReference type="AlphaFoldDB" id="A0A4R3UUC9"/>
<evidence type="ECO:0000259" key="5">
    <source>
        <dbReference type="PROSITE" id="PS51063"/>
    </source>
</evidence>
<feature type="domain" description="Cyclic nucleotide-binding" evidence="4">
    <location>
        <begin position="15"/>
        <end position="136"/>
    </location>
</feature>
<evidence type="ECO:0000256" key="3">
    <source>
        <dbReference type="ARBA" id="ARBA00023163"/>
    </source>
</evidence>
<dbReference type="InterPro" id="IPR012318">
    <property type="entry name" value="HTH_CRP"/>
</dbReference>
<evidence type="ECO:0000313" key="6">
    <source>
        <dbReference type="EMBL" id="TCU94571.1"/>
    </source>
</evidence>
<dbReference type="EMBL" id="SMBX01000009">
    <property type="protein sequence ID" value="TCU94571.1"/>
    <property type="molecule type" value="Genomic_DNA"/>
</dbReference>
<dbReference type="SMART" id="SM00419">
    <property type="entry name" value="HTH_CRP"/>
    <property type="match status" value="1"/>
</dbReference>
<protein>
    <submittedName>
        <fullName evidence="6">CRP-like cAMP-binding protein</fullName>
    </submittedName>
</protein>
<evidence type="ECO:0000313" key="7">
    <source>
        <dbReference type="Proteomes" id="UP000294692"/>
    </source>
</evidence>
<dbReference type="Gene3D" id="1.10.10.10">
    <property type="entry name" value="Winged helix-like DNA-binding domain superfamily/Winged helix DNA-binding domain"/>
    <property type="match status" value="1"/>
</dbReference>
<gene>
    <name evidence="6" type="ORF">EV686_109129</name>
</gene>
<dbReference type="RefSeq" id="WP_132477859.1">
    <property type="nucleotide sequence ID" value="NZ_JBEBWM010000023.1"/>
</dbReference>
<feature type="domain" description="HTH crp-type" evidence="5">
    <location>
        <begin position="150"/>
        <end position="218"/>
    </location>
</feature>
<dbReference type="GO" id="GO:0003677">
    <property type="term" value="F:DNA binding"/>
    <property type="evidence" value="ECO:0007669"/>
    <property type="project" value="UniProtKB-KW"/>
</dbReference>
<dbReference type="SMART" id="SM00100">
    <property type="entry name" value="cNMP"/>
    <property type="match status" value="1"/>
</dbReference>
<reference evidence="6 7" key="1">
    <citation type="submission" date="2019-03" db="EMBL/GenBank/DDBJ databases">
        <title>Genomic Encyclopedia of Type Strains, Phase IV (KMG-IV): sequencing the most valuable type-strain genomes for metagenomic binning, comparative biology and taxonomic classification.</title>
        <authorList>
            <person name="Goeker M."/>
        </authorList>
    </citation>
    <scope>NUCLEOTIDE SEQUENCE [LARGE SCALE GENOMIC DNA]</scope>
    <source>
        <strain evidence="6 7">DSM 100048</strain>
    </source>
</reference>
<dbReference type="OrthoDB" id="9777588at2"/>
<dbReference type="SUPFAM" id="SSF51206">
    <property type="entry name" value="cAMP-binding domain-like"/>
    <property type="match status" value="1"/>
</dbReference>
<keyword evidence="1" id="KW-0805">Transcription regulation</keyword>
<keyword evidence="2" id="KW-0238">DNA-binding</keyword>
<dbReference type="PANTHER" id="PTHR24567">
    <property type="entry name" value="CRP FAMILY TRANSCRIPTIONAL REGULATORY PROTEIN"/>
    <property type="match status" value="1"/>
</dbReference>
<comment type="caution">
    <text evidence="6">The sequence shown here is derived from an EMBL/GenBank/DDBJ whole genome shotgun (WGS) entry which is preliminary data.</text>
</comment>
<dbReference type="Gene3D" id="2.60.120.10">
    <property type="entry name" value="Jelly Rolls"/>
    <property type="match status" value="1"/>
</dbReference>
<dbReference type="CDD" id="cd00038">
    <property type="entry name" value="CAP_ED"/>
    <property type="match status" value="1"/>
</dbReference>
<evidence type="ECO:0000256" key="1">
    <source>
        <dbReference type="ARBA" id="ARBA00023015"/>
    </source>
</evidence>
<dbReference type="InterPro" id="IPR036390">
    <property type="entry name" value="WH_DNA-bd_sf"/>
</dbReference>
<dbReference type="GO" id="GO:0005829">
    <property type="term" value="C:cytosol"/>
    <property type="evidence" value="ECO:0007669"/>
    <property type="project" value="TreeGrafter"/>
</dbReference>
<evidence type="ECO:0000259" key="4">
    <source>
        <dbReference type="PROSITE" id="PS50042"/>
    </source>
</evidence>
<proteinExistence type="predicted"/>
<dbReference type="InterPro" id="IPR018490">
    <property type="entry name" value="cNMP-bd_dom_sf"/>
</dbReference>
<dbReference type="InterPro" id="IPR014710">
    <property type="entry name" value="RmlC-like_jellyroll"/>
</dbReference>
<dbReference type="GO" id="GO:0003700">
    <property type="term" value="F:DNA-binding transcription factor activity"/>
    <property type="evidence" value="ECO:0007669"/>
    <property type="project" value="TreeGrafter"/>
</dbReference>
<organism evidence="6 7">
    <name type="scientific">Paracandidimonas soli</name>
    <dbReference type="NCBI Taxonomy" id="1917182"/>
    <lineage>
        <taxon>Bacteria</taxon>
        <taxon>Pseudomonadati</taxon>
        <taxon>Pseudomonadota</taxon>
        <taxon>Betaproteobacteria</taxon>
        <taxon>Burkholderiales</taxon>
        <taxon>Alcaligenaceae</taxon>
        <taxon>Paracandidimonas</taxon>
    </lineage>
</organism>
<dbReference type="Pfam" id="PF00027">
    <property type="entry name" value="cNMP_binding"/>
    <property type="match status" value="1"/>
</dbReference>
<dbReference type="PANTHER" id="PTHR24567:SF26">
    <property type="entry name" value="REGULATORY PROTEIN YEIL"/>
    <property type="match status" value="1"/>
</dbReference>
<keyword evidence="7" id="KW-1185">Reference proteome</keyword>
<dbReference type="SUPFAM" id="SSF46785">
    <property type="entry name" value="Winged helix' DNA-binding domain"/>
    <property type="match status" value="1"/>
</dbReference>
<evidence type="ECO:0000256" key="2">
    <source>
        <dbReference type="ARBA" id="ARBA00023125"/>
    </source>
</evidence>
<dbReference type="Pfam" id="PF13545">
    <property type="entry name" value="HTH_Crp_2"/>
    <property type="match status" value="1"/>
</dbReference>
<name>A0A4R3UUC9_9BURK</name>
<sequence length="253" mass="28303">MQQALLYKAFSASPAFAKADPALFVELAKGASKMTLDTSQHLFHMGETARYFFWVESGAIILYRPTYNGEGKVFRTLHAGDMIAETIMFANPCHYPLSAYAEQPATLYRIAREHLLQTASRSSEFAMCLLEMLSTRVAQAVNRIDLLTIGNSAQRLVTYLLDIYMQQGSAWLTLPSSQNVLARQLNITPETFSRHLSSFKRAGYIGGRNRTLVLLDIDGLCKEVDLPLPDIDFHSKRPSANLGESLFDCCNLH</sequence>
<dbReference type="InterPro" id="IPR050397">
    <property type="entry name" value="Env_Response_Regulators"/>
</dbReference>
<dbReference type="PROSITE" id="PS51063">
    <property type="entry name" value="HTH_CRP_2"/>
    <property type="match status" value="1"/>
</dbReference>
<dbReference type="InterPro" id="IPR000595">
    <property type="entry name" value="cNMP-bd_dom"/>
</dbReference>
<dbReference type="PROSITE" id="PS50042">
    <property type="entry name" value="CNMP_BINDING_3"/>
    <property type="match status" value="1"/>
</dbReference>
<keyword evidence="3" id="KW-0804">Transcription</keyword>
<accession>A0A4R3UUC9</accession>
<dbReference type="InterPro" id="IPR036388">
    <property type="entry name" value="WH-like_DNA-bd_sf"/>
</dbReference>